<name>A0A5B8NKF3_9CHRO</name>
<protein>
    <submittedName>
        <fullName evidence="1">DUF3038 domain-containing protein</fullName>
    </submittedName>
</protein>
<keyword evidence="2" id="KW-1185">Reference proteome</keyword>
<dbReference type="AlphaFoldDB" id="A0A5B8NKF3"/>
<proteinExistence type="predicted"/>
<sequence>MSQSSANVMTNEVPLDQQRPWLWENLPDYPISVRGCSGRTAQEIDLLLLALEALELASSERMLATAKKFNLADIIPNRVVLWRLRCTNPWRRSYMRRHLQLEQAKALTIIATARSRQLTFLIRQLLLAEQQLREKELPIRQNVRLKWYLDRFRAHFRGRMNPRRARIIEYIASPEQMDELAISLLRKLLFATGTAGAQRLWCSLFDGEVK</sequence>
<gene>
    <name evidence="1" type="ORF">FRE64_00630</name>
</gene>
<evidence type="ECO:0000313" key="2">
    <source>
        <dbReference type="Proteomes" id="UP000318453"/>
    </source>
</evidence>
<reference evidence="1" key="1">
    <citation type="submission" date="2019-08" db="EMBL/GenBank/DDBJ databases">
        <title>Carotenoids and Carotenoid Binding Proteins in the Halophilic Cyanobacterium Euhalothece sp. ZM00.</title>
        <authorList>
            <person name="Cho S.M."/>
            <person name="Song J.Y."/>
            <person name="Park Y.-I."/>
        </authorList>
    </citation>
    <scope>NUCLEOTIDE SEQUENCE [LARGE SCALE GENOMIC DNA]</scope>
    <source>
        <strain evidence="1">Z-M001</strain>
    </source>
</reference>
<organism evidence="1 2">
    <name type="scientific">Euhalothece natronophila Z-M001</name>
    <dbReference type="NCBI Taxonomy" id="522448"/>
    <lineage>
        <taxon>Bacteria</taxon>
        <taxon>Bacillati</taxon>
        <taxon>Cyanobacteriota</taxon>
        <taxon>Cyanophyceae</taxon>
        <taxon>Oscillatoriophycideae</taxon>
        <taxon>Chroococcales</taxon>
        <taxon>Halothecacae</taxon>
        <taxon>Halothece cluster</taxon>
        <taxon>Euhalothece</taxon>
    </lineage>
</organism>
<dbReference type="Proteomes" id="UP000318453">
    <property type="component" value="Chromosome"/>
</dbReference>
<dbReference type="Pfam" id="PF11237">
    <property type="entry name" value="DUF3038"/>
    <property type="match status" value="1"/>
</dbReference>
<dbReference type="InterPro" id="IPR021399">
    <property type="entry name" value="DUF3038"/>
</dbReference>
<evidence type="ECO:0000313" key="1">
    <source>
        <dbReference type="EMBL" id="QDZ38579.1"/>
    </source>
</evidence>
<accession>A0A5B8NKF3</accession>
<dbReference type="KEGG" id="enn:FRE64_00630"/>
<dbReference type="EMBL" id="CP042326">
    <property type="protein sequence ID" value="QDZ38579.1"/>
    <property type="molecule type" value="Genomic_DNA"/>
</dbReference>
<dbReference type="OrthoDB" id="509618at2"/>